<dbReference type="InterPro" id="IPR033469">
    <property type="entry name" value="CYTH-like_dom_sf"/>
</dbReference>
<name>A0A4P7HJY8_9RHOB</name>
<gene>
    <name evidence="2" type="ORF">E4191_00610</name>
</gene>
<dbReference type="KEGG" id="plia:E4191_00610"/>
<dbReference type="SUPFAM" id="SSF55154">
    <property type="entry name" value="CYTH-like phosphatases"/>
    <property type="match status" value="1"/>
</dbReference>
<dbReference type="InterPro" id="IPR012042">
    <property type="entry name" value="NeuTTM/CthTTM-like"/>
</dbReference>
<dbReference type="Pfam" id="PF01928">
    <property type="entry name" value="CYTH"/>
    <property type="match status" value="1"/>
</dbReference>
<sequence length="165" mass="18400">MSIEIERKFLVIDRAWRRATSGSCHIRDHLIARFDMGKARIRICDGAATLTLKGNRTGVSRSEFHFEMDPGDADAIIAEFSIAPPIEKRRHDVPFAGLIWQVDEYLGALAGLVTCDVELPHEDHDFLRPTWAGRDITHDSRYSSGPLARMIEAETAGLNDLLAAS</sequence>
<feature type="domain" description="CYTH" evidence="1">
    <location>
        <begin position="2"/>
        <end position="149"/>
    </location>
</feature>
<dbReference type="AlphaFoldDB" id="A0A4P7HJY8"/>
<reference evidence="3" key="1">
    <citation type="submission" date="2019-03" db="EMBL/GenBank/DDBJ databases">
        <authorList>
            <person name="Li J."/>
        </authorList>
    </citation>
    <scope>NUCLEOTIDE SEQUENCE [LARGE SCALE GENOMIC DNA]</scope>
    <source>
        <strain evidence="3">2251</strain>
    </source>
</reference>
<organism evidence="2 3">
    <name type="scientific">Paracoccus liaowanqingii</name>
    <dbReference type="NCBI Taxonomy" id="2560053"/>
    <lineage>
        <taxon>Bacteria</taxon>
        <taxon>Pseudomonadati</taxon>
        <taxon>Pseudomonadota</taxon>
        <taxon>Alphaproteobacteria</taxon>
        <taxon>Rhodobacterales</taxon>
        <taxon>Paracoccaceae</taxon>
        <taxon>Paracoccus</taxon>
    </lineage>
</organism>
<dbReference type="PIRSF" id="PIRSF016487">
    <property type="entry name" value="CYTH_UCP016487"/>
    <property type="match status" value="1"/>
</dbReference>
<dbReference type="PANTHER" id="PTHR40114">
    <property type="entry name" value="SLR0698 PROTEIN"/>
    <property type="match status" value="1"/>
</dbReference>
<dbReference type="SMART" id="SM01118">
    <property type="entry name" value="CYTH"/>
    <property type="match status" value="1"/>
</dbReference>
<dbReference type="Gene3D" id="2.40.320.10">
    <property type="entry name" value="Hypothetical Protein Pfu-838710-001"/>
    <property type="match status" value="1"/>
</dbReference>
<dbReference type="InterPro" id="IPR023577">
    <property type="entry name" value="CYTH_domain"/>
</dbReference>
<dbReference type="PANTHER" id="PTHR40114:SF1">
    <property type="entry name" value="SLR0698 PROTEIN"/>
    <property type="match status" value="1"/>
</dbReference>
<dbReference type="Proteomes" id="UP000296374">
    <property type="component" value="Chromosome"/>
</dbReference>
<protein>
    <submittedName>
        <fullName evidence="2">CYTH domain-containing protein</fullName>
    </submittedName>
</protein>
<evidence type="ECO:0000313" key="3">
    <source>
        <dbReference type="Proteomes" id="UP000296374"/>
    </source>
</evidence>
<evidence type="ECO:0000259" key="1">
    <source>
        <dbReference type="SMART" id="SM01118"/>
    </source>
</evidence>
<proteinExistence type="predicted"/>
<accession>A0A4P7HJY8</accession>
<evidence type="ECO:0000313" key="2">
    <source>
        <dbReference type="EMBL" id="QBX33381.1"/>
    </source>
</evidence>
<dbReference type="EMBL" id="CP038439">
    <property type="protein sequence ID" value="QBX33381.1"/>
    <property type="molecule type" value="Genomic_DNA"/>
</dbReference>
<dbReference type="CDD" id="cd07891">
    <property type="entry name" value="CYTH-like_CthTTM-like_1"/>
    <property type="match status" value="1"/>
</dbReference>
<dbReference type="RefSeq" id="WP_135311680.1">
    <property type="nucleotide sequence ID" value="NZ_CP038439.1"/>
</dbReference>